<accession>A0A4R1N1T6</accession>
<protein>
    <submittedName>
        <fullName evidence="2">Uncharacterized protein DUF58</fullName>
    </submittedName>
</protein>
<name>A0A4R1N1T6_9FIRM</name>
<dbReference type="OrthoDB" id="9789943at2"/>
<organism evidence="2 3">
    <name type="scientific">Natranaerovirga hydrolytica</name>
    <dbReference type="NCBI Taxonomy" id="680378"/>
    <lineage>
        <taxon>Bacteria</taxon>
        <taxon>Bacillati</taxon>
        <taxon>Bacillota</taxon>
        <taxon>Clostridia</taxon>
        <taxon>Lachnospirales</taxon>
        <taxon>Natranaerovirgaceae</taxon>
        <taxon>Natranaerovirga</taxon>
    </lineage>
</organism>
<keyword evidence="1" id="KW-0472">Membrane</keyword>
<evidence type="ECO:0000313" key="3">
    <source>
        <dbReference type="Proteomes" id="UP000294545"/>
    </source>
</evidence>
<keyword evidence="1" id="KW-1133">Transmembrane helix</keyword>
<reference evidence="2 3" key="1">
    <citation type="submission" date="2019-03" db="EMBL/GenBank/DDBJ databases">
        <title>Genomic Encyclopedia of Type Strains, Phase IV (KMG-IV): sequencing the most valuable type-strain genomes for metagenomic binning, comparative biology and taxonomic classification.</title>
        <authorList>
            <person name="Goeker M."/>
        </authorList>
    </citation>
    <scope>NUCLEOTIDE SEQUENCE [LARGE SCALE GENOMIC DNA]</scope>
    <source>
        <strain evidence="2 3">DSM 24176</strain>
    </source>
</reference>
<comment type="caution">
    <text evidence="2">The sequence shown here is derived from an EMBL/GenBank/DDBJ whole genome shotgun (WGS) entry which is preliminary data.</text>
</comment>
<dbReference type="AlphaFoldDB" id="A0A4R1N1T6"/>
<keyword evidence="1" id="KW-0812">Transmembrane</keyword>
<evidence type="ECO:0000313" key="2">
    <source>
        <dbReference type="EMBL" id="TCL00028.1"/>
    </source>
</evidence>
<dbReference type="EMBL" id="SMGQ01000001">
    <property type="protein sequence ID" value="TCL00028.1"/>
    <property type="molecule type" value="Genomic_DNA"/>
</dbReference>
<evidence type="ECO:0000256" key="1">
    <source>
        <dbReference type="SAM" id="Phobius"/>
    </source>
</evidence>
<dbReference type="Proteomes" id="UP000294545">
    <property type="component" value="Unassembled WGS sequence"/>
</dbReference>
<sequence length="353" mass="41404">MWIQWLFIITILFLIIQNSIIKKWALKKIDYNRQFSKDKVHVGENLKMIEEISNNKILPVPWIKVETKIDKTILFGKEENRVINNETYHSSIFSLLPYIKIKRKYNITPTKRGYYKMNTLSLTCGDFFSVGKINYLDLEVDANLLVYPELVPLKEITLPSHSWKGDIIVRRWIMEDPFMIRGIRPYDYNDAMKGISWLATAKTGELQVNQYDFTADSHLMILLNVDIRSGQWEETENKDIIEKGISYGASIANYSLSQGINTGFGTNGQVVEGDNYFYIKPRGNRNQLLYIYETMAKLKIKRQITFHTLLEEENKKNTYNMDYLLITAYLDERMQLEIDNLRLKGNTVEILYV</sequence>
<dbReference type="PANTHER" id="PTHR34351:SF2">
    <property type="entry name" value="DUF58 DOMAIN-CONTAINING PROTEIN"/>
    <property type="match status" value="1"/>
</dbReference>
<keyword evidence="3" id="KW-1185">Reference proteome</keyword>
<dbReference type="PANTHER" id="PTHR34351">
    <property type="entry name" value="SLR1927 PROTEIN-RELATED"/>
    <property type="match status" value="1"/>
</dbReference>
<proteinExistence type="predicted"/>
<gene>
    <name evidence="2" type="ORF">EDC19_0008</name>
</gene>
<feature type="transmembrane region" description="Helical" evidence="1">
    <location>
        <begin position="6"/>
        <end position="25"/>
    </location>
</feature>